<dbReference type="Proteomes" id="UP001175211">
    <property type="component" value="Unassembled WGS sequence"/>
</dbReference>
<gene>
    <name evidence="1" type="ORF">EV420DRAFT_1488851</name>
</gene>
<name>A0AA39MHE4_ARMTA</name>
<protein>
    <submittedName>
        <fullName evidence="1">Uncharacterized protein</fullName>
    </submittedName>
</protein>
<keyword evidence="2" id="KW-1185">Reference proteome</keyword>
<reference evidence="1" key="1">
    <citation type="submission" date="2023-06" db="EMBL/GenBank/DDBJ databases">
        <authorList>
            <consortium name="Lawrence Berkeley National Laboratory"/>
            <person name="Ahrendt S."/>
            <person name="Sahu N."/>
            <person name="Indic B."/>
            <person name="Wong-Bajracharya J."/>
            <person name="Merenyi Z."/>
            <person name="Ke H.-M."/>
            <person name="Monk M."/>
            <person name="Kocsube S."/>
            <person name="Drula E."/>
            <person name="Lipzen A."/>
            <person name="Balint B."/>
            <person name="Henrissat B."/>
            <person name="Andreopoulos B."/>
            <person name="Martin F.M."/>
            <person name="Harder C.B."/>
            <person name="Rigling D."/>
            <person name="Ford K.L."/>
            <person name="Foster G.D."/>
            <person name="Pangilinan J."/>
            <person name="Papanicolaou A."/>
            <person name="Barry K."/>
            <person name="LaButti K."/>
            <person name="Viragh M."/>
            <person name="Koriabine M."/>
            <person name="Yan M."/>
            <person name="Riley R."/>
            <person name="Champramary S."/>
            <person name="Plett K.L."/>
            <person name="Tsai I.J."/>
            <person name="Slot J."/>
            <person name="Sipos G."/>
            <person name="Plett J."/>
            <person name="Nagy L.G."/>
            <person name="Grigoriev I.V."/>
        </authorList>
    </citation>
    <scope>NUCLEOTIDE SEQUENCE</scope>
    <source>
        <strain evidence="1">CCBAS 213</strain>
    </source>
</reference>
<organism evidence="1 2">
    <name type="scientific">Armillaria tabescens</name>
    <name type="common">Ringless honey mushroom</name>
    <name type="synonym">Agaricus tabescens</name>
    <dbReference type="NCBI Taxonomy" id="1929756"/>
    <lineage>
        <taxon>Eukaryota</taxon>
        <taxon>Fungi</taxon>
        <taxon>Dikarya</taxon>
        <taxon>Basidiomycota</taxon>
        <taxon>Agaricomycotina</taxon>
        <taxon>Agaricomycetes</taxon>
        <taxon>Agaricomycetidae</taxon>
        <taxon>Agaricales</taxon>
        <taxon>Marasmiineae</taxon>
        <taxon>Physalacriaceae</taxon>
        <taxon>Desarmillaria</taxon>
    </lineage>
</organism>
<evidence type="ECO:0000313" key="2">
    <source>
        <dbReference type="Proteomes" id="UP001175211"/>
    </source>
</evidence>
<sequence length="333" mass="36024">MCYCNYSPGYQDANGVWRPVHANGLAALHASSTFVYPFCWCPQAFAGEYHETILFTMGPAANADHRNPGKLALRCSTAHPGLGIFGCKFFVPLEELTSNGALGNTLATFSATTVATQPITVTPTIASNQNSPSPVLSSSSSSLLHVLDVVVWSLGTSKHKLELKSNDGSLKKRRSQVQPSASSDIGDFSPPHWGVLSSKKAVAQDVMFKESFLRKISLRGTSTMEEFFQGASALPTETLRALEGCYKSGEGITLSEYRQTTVHCLECGKLFSKLTHGQHVCFTVQKPITCCKTAKEVAVKSEKGKGKDRVAYIPDIFTSTPLTTETIEILDSD</sequence>
<dbReference type="GeneID" id="85354206"/>
<evidence type="ECO:0000313" key="1">
    <source>
        <dbReference type="EMBL" id="KAK0433923.1"/>
    </source>
</evidence>
<dbReference type="AlphaFoldDB" id="A0AA39MHE4"/>
<dbReference type="EMBL" id="JAUEPS010000202">
    <property type="protein sequence ID" value="KAK0433923.1"/>
    <property type="molecule type" value="Genomic_DNA"/>
</dbReference>
<dbReference type="RefSeq" id="XP_060321612.1">
    <property type="nucleotide sequence ID" value="XM_060470658.1"/>
</dbReference>
<proteinExistence type="predicted"/>
<comment type="caution">
    <text evidence="1">The sequence shown here is derived from an EMBL/GenBank/DDBJ whole genome shotgun (WGS) entry which is preliminary data.</text>
</comment>
<accession>A0AA39MHE4</accession>